<dbReference type="Gene3D" id="1.10.238.10">
    <property type="entry name" value="EF-hand"/>
    <property type="match status" value="1"/>
</dbReference>
<dbReference type="EMBL" id="CAJNIZ010006677">
    <property type="protein sequence ID" value="CAE7251900.1"/>
    <property type="molecule type" value="Genomic_DNA"/>
</dbReference>
<organism evidence="3 4">
    <name type="scientific">Symbiodinium pilosum</name>
    <name type="common">Dinoflagellate</name>
    <dbReference type="NCBI Taxonomy" id="2952"/>
    <lineage>
        <taxon>Eukaryota</taxon>
        <taxon>Sar</taxon>
        <taxon>Alveolata</taxon>
        <taxon>Dinophyceae</taxon>
        <taxon>Suessiales</taxon>
        <taxon>Symbiodiniaceae</taxon>
        <taxon>Symbiodinium</taxon>
    </lineage>
</organism>
<accession>A0A812LSQ8</accession>
<dbReference type="Proteomes" id="UP000649617">
    <property type="component" value="Unassembled WGS sequence"/>
</dbReference>
<dbReference type="InterPro" id="IPR018247">
    <property type="entry name" value="EF_Hand_1_Ca_BS"/>
</dbReference>
<reference evidence="3" key="1">
    <citation type="submission" date="2021-02" db="EMBL/GenBank/DDBJ databases">
        <authorList>
            <person name="Dougan E. K."/>
            <person name="Rhodes N."/>
            <person name="Thang M."/>
            <person name="Chan C."/>
        </authorList>
    </citation>
    <scope>NUCLEOTIDE SEQUENCE</scope>
</reference>
<dbReference type="AlphaFoldDB" id="A0A812LSQ8"/>
<comment type="caution">
    <text evidence="3">The sequence shown here is derived from an EMBL/GenBank/DDBJ whole genome shotgun (WGS) entry which is preliminary data.</text>
</comment>
<dbReference type="InterPro" id="IPR011992">
    <property type="entry name" value="EF-hand-dom_pair"/>
</dbReference>
<proteinExistence type="predicted"/>
<sequence>VGIIGHEFTSCWQTRDRVLCITRARQAMVKWGYSASDVKVLFEYVDVDHDGNLDLLEFI</sequence>
<evidence type="ECO:0000256" key="1">
    <source>
        <dbReference type="ARBA" id="ARBA00022837"/>
    </source>
</evidence>
<feature type="non-terminal residue" evidence="3">
    <location>
        <position position="59"/>
    </location>
</feature>
<evidence type="ECO:0000259" key="2">
    <source>
        <dbReference type="PROSITE" id="PS50222"/>
    </source>
</evidence>
<keyword evidence="1" id="KW-0106">Calcium</keyword>
<dbReference type="OrthoDB" id="433309at2759"/>
<feature type="domain" description="EF-hand" evidence="2">
    <location>
        <begin position="33"/>
        <end position="59"/>
    </location>
</feature>
<dbReference type="PROSITE" id="PS50222">
    <property type="entry name" value="EF_HAND_2"/>
    <property type="match status" value="1"/>
</dbReference>
<evidence type="ECO:0000313" key="4">
    <source>
        <dbReference type="Proteomes" id="UP000649617"/>
    </source>
</evidence>
<dbReference type="InterPro" id="IPR002048">
    <property type="entry name" value="EF_hand_dom"/>
</dbReference>
<feature type="non-terminal residue" evidence="3">
    <location>
        <position position="1"/>
    </location>
</feature>
<name>A0A812LSQ8_SYMPI</name>
<gene>
    <name evidence="3" type="primary">Kcnd3</name>
    <name evidence="3" type="ORF">SPIL2461_LOCUS4901</name>
</gene>
<evidence type="ECO:0000313" key="3">
    <source>
        <dbReference type="EMBL" id="CAE7251900.1"/>
    </source>
</evidence>
<protein>
    <submittedName>
        <fullName evidence="3">Kcnd3 protein</fullName>
    </submittedName>
</protein>
<dbReference type="GO" id="GO:0005509">
    <property type="term" value="F:calcium ion binding"/>
    <property type="evidence" value="ECO:0007669"/>
    <property type="project" value="InterPro"/>
</dbReference>
<dbReference type="SUPFAM" id="SSF47473">
    <property type="entry name" value="EF-hand"/>
    <property type="match status" value="1"/>
</dbReference>
<dbReference type="PROSITE" id="PS00018">
    <property type="entry name" value="EF_HAND_1"/>
    <property type="match status" value="1"/>
</dbReference>
<keyword evidence="4" id="KW-1185">Reference proteome</keyword>